<gene>
    <name evidence="2" type="ORF">STAS_14125</name>
</gene>
<evidence type="ECO:0000313" key="2">
    <source>
        <dbReference type="EMBL" id="GER37698.1"/>
    </source>
</evidence>
<comment type="caution">
    <text evidence="2">The sequence shown here is derived from an EMBL/GenBank/DDBJ whole genome shotgun (WGS) entry which is preliminary data.</text>
</comment>
<protein>
    <submittedName>
        <fullName evidence="2">F-box protein family-like</fullName>
    </submittedName>
</protein>
<proteinExistence type="predicted"/>
<evidence type="ECO:0000259" key="1">
    <source>
        <dbReference type="PROSITE" id="PS50181"/>
    </source>
</evidence>
<dbReference type="OrthoDB" id="1925727at2759"/>
<dbReference type="EMBL" id="BKCP01005405">
    <property type="protein sequence ID" value="GER37698.1"/>
    <property type="molecule type" value="Genomic_DNA"/>
</dbReference>
<dbReference type="InterPro" id="IPR036047">
    <property type="entry name" value="F-box-like_dom_sf"/>
</dbReference>
<accession>A0A5A7PYM0</accession>
<dbReference type="PANTHER" id="PTHR33127">
    <property type="entry name" value="TRANSMEMBRANE PROTEIN"/>
    <property type="match status" value="1"/>
</dbReference>
<dbReference type="Gene3D" id="1.20.1280.50">
    <property type="match status" value="1"/>
</dbReference>
<feature type="domain" description="F-box" evidence="1">
    <location>
        <begin position="1"/>
        <end position="48"/>
    </location>
</feature>
<dbReference type="SUPFAM" id="SSF81383">
    <property type="entry name" value="F-box domain"/>
    <property type="match status" value="1"/>
</dbReference>
<dbReference type="Pfam" id="PF00646">
    <property type="entry name" value="F-box"/>
    <property type="match status" value="1"/>
</dbReference>
<evidence type="ECO:0000313" key="3">
    <source>
        <dbReference type="Proteomes" id="UP000325081"/>
    </source>
</evidence>
<reference evidence="3" key="1">
    <citation type="journal article" date="2019" name="Curr. Biol.">
        <title>Genome Sequence of Striga asiatica Provides Insight into the Evolution of Plant Parasitism.</title>
        <authorList>
            <person name="Yoshida S."/>
            <person name="Kim S."/>
            <person name="Wafula E.K."/>
            <person name="Tanskanen J."/>
            <person name="Kim Y.M."/>
            <person name="Honaas L."/>
            <person name="Yang Z."/>
            <person name="Spallek T."/>
            <person name="Conn C.E."/>
            <person name="Ichihashi Y."/>
            <person name="Cheong K."/>
            <person name="Cui S."/>
            <person name="Der J.P."/>
            <person name="Gundlach H."/>
            <person name="Jiao Y."/>
            <person name="Hori C."/>
            <person name="Ishida J.K."/>
            <person name="Kasahara H."/>
            <person name="Kiba T."/>
            <person name="Kim M.S."/>
            <person name="Koo N."/>
            <person name="Laohavisit A."/>
            <person name="Lee Y.H."/>
            <person name="Lumba S."/>
            <person name="McCourt P."/>
            <person name="Mortimer J.C."/>
            <person name="Mutuku J.M."/>
            <person name="Nomura T."/>
            <person name="Sasaki-Sekimoto Y."/>
            <person name="Seto Y."/>
            <person name="Wang Y."/>
            <person name="Wakatake T."/>
            <person name="Sakakibara H."/>
            <person name="Demura T."/>
            <person name="Yamaguchi S."/>
            <person name="Yoneyama K."/>
            <person name="Manabe R.I."/>
            <person name="Nelson D.C."/>
            <person name="Schulman A.H."/>
            <person name="Timko M.P."/>
            <person name="dePamphilis C.W."/>
            <person name="Choi D."/>
            <person name="Shirasu K."/>
        </authorList>
    </citation>
    <scope>NUCLEOTIDE SEQUENCE [LARGE SCALE GENOMIC DNA]</scope>
    <source>
        <strain evidence="3">cv. UVA1</strain>
    </source>
</reference>
<dbReference type="CDD" id="cd22159">
    <property type="entry name" value="F-box_AtTIR1-like"/>
    <property type="match status" value="1"/>
</dbReference>
<dbReference type="PROSITE" id="PS50181">
    <property type="entry name" value="FBOX"/>
    <property type="match status" value="1"/>
</dbReference>
<sequence>MANWADLPPELLDLILSNLFAGDRHSFSLVCRPWNRVAASSPHRYSPCLIDYHPGTRTWRFHHPHGNFFFHETFPELPKDAEIRCSRHGWLLVSRPDSTLFFFDPSNRRSIELPFRTPPNLTSISFFHPPTSEDCTVLGIHTISYKNVVEIHVLRRGKNGWSSGVEHKTASSFLLSRGAPILHRGLVYFSDLKGNVARFDMSERRLDVSYKCFRWGRVRKGYIGEHYLFKVKGLDELFGAFALGDERKVRVYRLLEESMRWELVKDFGDKVLYLSAFSSFGATARTEATANTIRLPKFYGGSAVFYTLRDGKFQSDDGRYSCEDALCLTRLDFATWVMPAPIIPSNDHITTTTWI</sequence>
<name>A0A5A7PYM0_STRAF</name>
<dbReference type="PANTHER" id="PTHR33127:SF5">
    <property type="entry name" value="TRANSMEMBRANE PROTEIN"/>
    <property type="match status" value="1"/>
</dbReference>
<dbReference type="SMART" id="SM00256">
    <property type="entry name" value="FBOX"/>
    <property type="match status" value="1"/>
</dbReference>
<dbReference type="InterPro" id="IPR001810">
    <property type="entry name" value="F-box_dom"/>
</dbReference>
<dbReference type="Proteomes" id="UP000325081">
    <property type="component" value="Unassembled WGS sequence"/>
</dbReference>
<keyword evidence="3" id="KW-1185">Reference proteome</keyword>
<dbReference type="AlphaFoldDB" id="A0A5A7PYM0"/>
<dbReference type="Pfam" id="PF03478">
    <property type="entry name" value="Beta-prop_KIB1-4"/>
    <property type="match status" value="1"/>
</dbReference>
<organism evidence="2 3">
    <name type="scientific">Striga asiatica</name>
    <name type="common">Asiatic witchweed</name>
    <name type="synonym">Buchnera asiatica</name>
    <dbReference type="NCBI Taxonomy" id="4170"/>
    <lineage>
        <taxon>Eukaryota</taxon>
        <taxon>Viridiplantae</taxon>
        <taxon>Streptophyta</taxon>
        <taxon>Embryophyta</taxon>
        <taxon>Tracheophyta</taxon>
        <taxon>Spermatophyta</taxon>
        <taxon>Magnoliopsida</taxon>
        <taxon>eudicotyledons</taxon>
        <taxon>Gunneridae</taxon>
        <taxon>Pentapetalae</taxon>
        <taxon>asterids</taxon>
        <taxon>lamiids</taxon>
        <taxon>Lamiales</taxon>
        <taxon>Orobanchaceae</taxon>
        <taxon>Buchnereae</taxon>
        <taxon>Striga</taxon>
    </lineage>
</organism>
<dbReference type="InterPro" id="IPR005174">
    <property type="entry name" value="KIB1-4_b-propeller"/>
</dbReference>